<dbReference type="SUPFAM" id="SSF56300">
    <property type="entry name" value="Metallo-dependent phosphatases"/>
    <property type="match status" value="1"/>
</dbReference>
<organism evidence="2 3">
    <name type="scientific">Novipirellula aureliae</name>
    <dbReference type="NCBI Taxonomy" id="2527966"/>
    <lineage>
        <taxon>Bacteria</taxon>
        <taxon>Pseudomonadati</taxon>
        <taxon>Planctomycetota</taxon>
        <taxon>Planctomycetia</taxon>
        <taxon>Pirellulales</taxon>
        <taxon>Pirellulaceae</taxon>
        <taxon>Novipirellula</taxon>
    </lineage>
</organism>
<evidence type="ECO:0000313" key="2">
    <source>
        <dbReference type="EMBL" id="TWU40123.1"/>
    </source>
</evidence>
<dbReference type="GO" id="GO:0005737">
    <property type="term" value="C:cytoplasm"/>
    <property type="evidence" value="ECO:0007669"/>
    <property type="project" value="TreeGrafter"/>
</dbReference>
<dbReference type="PANTHER" id="PTHR42850:SF4">
    <property type="entry name" value="ZINC-DEPENDENT ENDOPOLYPHOSPHATASE"/>
    <property type="match status" value="1"/>
</dbReference>
<dbReference type="EMBL" id="SJPY01000005">
    <property type="protein sequence ID" value="TWU40123.1"/>
    <property type="molecule type" value="Genomic_DNA"/>
</dbReference>
<dbReference type="GO" id="GO:0110154">
    <property type="term" value="P:RNA decapping"/>
    <property type="evidence" value="ECO:0007669"/>
    <property type="project" value="TreeGrafter"/>
</dbReference>
<accession>A0A5C6DS27</accession>
<name>A0A5C6DS27_9BACT</name>
<evidence type="ECO:0000259" key="1">
    <source>
        <dbReference type="Pfam" id="PF00149"/>
    </source>
</evidence>
<dbReference type="OrthoDB" id="384253at2"/>
<dbReference type="InterPro" id="IPR029052">
    <property type="entry name" value="Metallo-depent_PP-like"/>
</dbReference>
<comment type="caution">
    <text evidence="2">The sequence shown here is derived from an EMBL/GenBank/DDBJ whole genome shotgun (WGS) entry which is preliminary data.</text>
</comment>
<dbReference type="InterPro" id="IPR050126">
    <property type="entry name" value="Ap4A_hydrolase"/>
</dbReference>
<dbReference type="Gene3D" id="3.60.21.10">
    <property type="match status" value="1"/>
</dbReference>
<dbReference type="EC" id="3.1.3.16" evidence="2"/>
<proteinExistence type="predicted"/>
<dbReference type="AlphaFoldDB" id="A0A5C6DS27"/>
<gene>
    <name evidence="2" type="primary">pphA_2</name>
    <name evidence="2" type="ORF">Q31b_34680</name>
</gene>
<protein>
    <submittedName>
        <fullName evidence="2">Serine/threonine-protein phosphatase 1</fullName>
        <ecNumber evidence="2">3.1.3.16</ecNumber>
    </submittedName>
</protein>
<sequence length="259" mass="29142">MVNRQFVVGDIHGCSKALRTLVEAIDPSHSDQIIFLGDYVDRGPNSKDVVDQIIELRKRCRVIALRGNHEIMLMGVVSAGLDQSIWKNGGGQATIASYGGSLKKIPTTHLDFFHSLYEYHETENEIFVHACYQPDQPMSNQDDACRYWKHLQYPYPAPHFSGKRVYVGHTPQAGGEILNLGHLICLDTYCFGGGYLTAMELTTGHVIQTDKHGHRKRAPIRVLMDHLASARKKTQARIEAMFNKKDNLNRQQSKDPADA</sequence>
<dbReference type="GO" id="GO:0008803">
    <property type="term" value="F:bis(5'-nucleosyl)-tetraphosphatase (symmetrical) activity"/>
    <property type="evidence" value="ECO:0007669"/>
    <property type="project" value="TreeGrafter"/>
</dbReference>
<dbReference type="PANTHER" id="PTHR42850">
    <property type="entry name" value="METALLOPHOSPHOESTERASE"/>
    <property type="match status" value="1"/>
</dbReference>
<dbReference type="Pfam" id="PF00149">
    <property type="entry name" value="Metallophos"/>
    <property type="match status" value="1"/>
</dbReference>
<dbReference type="Proteomes" id="UP000315471">
    <property type="component" value="Unassembled WGS sequence"/>
</dbReference>
<reference evidence="2 3" key="1">
    <citation type="submission" date="2019-02" db="EMBL/GenBank/DDBJ databases">
        <title>Deep-cultivation of Planctomycetes and their phenomic and genomic characterization uncovers novel biology.</title>
        <authorList>
            <person name="Wiegand S."/>
            <person name="Jogler M."/>
            <person name="Boedeker C."/>
            <person name="Pinto D."/>
            <person name="Vollmers J."/>
            <person name="Rivas-Marin E."/>
            <person name="Kohn T."/>
            <person name="Peeters S.H."/>
            <person name="Heuer A."/>
            <person name="Rast P."/>
            <person name="Oberbeckmann S."/>
            <person name="Bunk B."/>
            <person name="Jeske O."/>
            <person name="Meyerdierks A."/>
            <person name="Storesund J.E."/>
            <person name="Kallscheuer N."/>
            <person name="Luecker S."/>
            <person name="Lage O.M."/>
            <person name="Pohl T."/>
            <person name="Merkel B.J."/>
            <person name="Hornburger P."/>
            <person name="Mueller R.-W."/>
            <person name="Bruemmer F."/>
            <person name="Labrenz M."/>
            <person name="Spormann A.M."/>
            <person name="Op Den Camp H."/>
            <person name="Overmann J."/>
            <person name="Amann R."/>
            <person name="Jetten M.S.M."/>
            <person name="Mascher T."/>
            <person name="Medema M.H."/>
            <person name="Devos D.P."/>
            <person name="Kaster A.-K."/>
            <person name="Ovreas L."/>
            <person name="Rohde M."/>
            <person name="Galperin M.Y."/>
            <person name="Jogler C."/>
        </authorList>
    </citation>
    <scope>NUCLEOTIDE SEQUENCE [LARGE SCALE GENOMIC DNA]</scope>
    <source>
        <strain evidence="2 3">Q31b</strain>
    </source>
</reference>
<dbReference type="RefSeq" id="WP_146600740.1">
    <property type="nucleotide sequence ID" value="NZ_SJPY01000005.1"/>
</dbReference>
<keyword evidence="3" id="KW-1185">Reference proteome</keyword>
<dbReference type="GO" id="GO:0004722">
    <property type="term" value="F:protein serine/threonine phosphatase activity"/>
    <property type="evidence" value="ECO:0007669"/>
    <property type="project" value="UniProtKB-EC"/>
</dbReference>
<evidence type="ECO:0000313" key="3">
    <source>
        <dbReference type="Proteomes" id="UP000315471"/>
    </source>
</evidence>
<feature type="domain" description="Calcineurin-like phosphoesterase" evidence="1">
    <location>
        <begin position="7"/>
        <end position="111"/>
    </location>
</feature>
<dbReference type="CDD" id="cd00144">
    <property type="entry name" value="MPP_PPP_family"/>
    <property type="match status" value="1"/>
</dbReference>
<keyword evidence="2" id="KW-0378">Hydrolase</keyword>
<dbReference type="InterPro" id="IPR004843">
    <property type="entry name" value="Calcineurin-like_PHP"/>
</dbReference>